<reference evidence="2 3" key="1">
    <citation type="submission" date="2020-06" db="EMBL/GenBank/DDBJ databases">
        <title>Actinomadura xiongansis sp. nov., isolated from soil of Baiyangdian.</title>
        <authorList>
            <person name="Zhang X."/>
        </authorList>
    </citation>
    <scope>NUCLEOTIDE SEQUENCE [LARGE SCALE GENOMIC DNA]</scope>
    <source>
        <strain evidence="2 3">HBUM206468</strain>
    </source>
</reference>
<gene>
    <name evidence="2" type="ORF">HKK74_36730</name>
</gene>
<keyword evidence="3" id="KW-1185">Reference proteome</keyword>
<evidence type="ECO:0000256" key="1">
    <source>
        <dbReference type="SAM" id="MobiDB-lite"/>
    </source>
</evidence>
<feature type="region of interest" description="Disordered" evidence="1">
    <location>
        <begin position="128"/>
        <end position="148"/>
    </location>
</feature>
<sequence length="331" mass="35958">MTGSDGSALGGDLPLSASAAAGSARLGALRAQRTHPATLWFGPTYGVMEHTDAGWLMSGMSDPTPQEARDGLGWWFRVLARRRSTDEVAREEYWAASALLEEERLNEMVVAGRHLRVVRADQFVRYGLTGPEPPRSTDPDTDTAAGCPGGVRRGVDKLTGGLLGPARTPGSAALLGERWEVVPKGPMVPPGVTRDAQEALTTHPRIVMLSTRFAVAQQEDGYWPAQTVATSSPQEARMALATYFDKIAPVMLQPSPAELAEFHKAARLLEREQINQLTVAGRRFRIIRVETVVRVGPDGPETPRPSDHDPDPPLTGETAELRTWDLIDDET</sequence>
<comment type="caution">
    <text evidence="2">The sequence shown here is derived from an EMBL/GenBank/DDBJ whole genome shotgun (WGS) entry which is preliminary data.</text>
</comment>
<accession>A0ABR7M2T1</accession>
<dbReference type="Pfam" id="PF19379">
    <property type="entry name" value="DUF5954"/>
    <property type="match status" value="1"/>
</dbReference>
<dbReference type="InterPro" id="IPR045998">
    <property type="entry name" value="DUF5954"/>
</dbReference>
<evidence type="ECO:0000313" key="2">
    <source>
        <dbReference type="EMBL" id="MBC6470997.1"/>
    </source>
</evidence>
<dbReference type="RefSeq" id="WP_187248039.1">
    <property type="nucleotide sequence ID" value="NZ_BAAAOK010000001.1"/>
</dbReference>
<protein>
    <recommendedName>
        <fullName evidence="4">PE-PGRS family protein</fullName>
    </recommendedName>
</protein>
<dbReference type="EMBL" id="JABVEC010000054">
    <property type="protein sequence ID" value="MBC6470997.1"/>
    <property type="molecule type" value="Genomic_DNA"/>
</dbReference>
<name>A0ABR7M2T1_9ACTN</name>
<dbReference type="Proteomes" id="UP000805614">
    <property type="component" value="Unassembled WGS sequence"/>
</dbReference>
<evidence type="ECO:0008006" key="4">
    <source>
        <dbReference type="Google" id="ProtNLM"/>
    </source>
</evidence>
<organism evidence="2 3">
    <name type="scientific">Actinomadura alba</name>
    <dbReference type="NCBI Taxonomy" id="406431"/>
    <lineage>
        <taxon>Bacteria</taxon>
        <taxon>Bacillati</taxon>
        <taxon>Actinomycetota</taxon>
        <taxon>Actinomycetes</taxon>
        <taxon>Streptosporangiales</taxon>
        <taxon>Thermomonosporaceae</taxon>
        <taxon>Actinomadura</taxon>
    </lineage>
</organism>
<feature type="region of interest" description="Disordered" evidence="1">
    <location>
        <begin position="295"/>
        <end position="331"/>
    </location>
</feature>
<proteinExistence type="predicted"/>
<evidence type="ECO:0000313" key="3">
    <source>
        <dbReference type="Proteomes" id="UP000805614"/>
    </source>
</evidence>